<reference evidence="2" key="1">
    <citation type="journal article" date="2014" name="Front. Microbiol.">
        <title>High frequency of phylogenetically diverse reductive dehalogenase-homologous genes in deep subseafloor sedimentary metagenomes.</title>
        <authorList>
            <person name="Kawai M."/>
            <person name="Futagami T."/>
            <person name="Toyoda A."/>
            <person name="Takaki Y."/>
            <person name="Nishi S."/>
            <person name="Hori S."/>
            <person name="Arai W."/>
            <person name="Tsubouchi T."/>
            <person name="Morono Y."/>
            <person name="Uchiyama I."/>
            <person name="Ito T."/>
            <person name="Fujiyama A."/>
            <person name="Inagaki F."/>
            <person name="Takami H."/>
        </authorList>
    </citation>
    <scope>NUCLEOTIDE SEQUENCE</scope>
    <source>
        <strain evidence="2">Expedition CK06-06</strain>
    </source>
</reference>
<feature type="transmembrane region" description="Helical" evidence="1">
    <location>
        <begin position="55"/>
        <end position="76"/>
    </location>
</feature>
<evidence type="ECO:0000256" key="1">
    <source>
        <dbReference type="SAM" id="Phobius"/>
    </source>
</evidence>
<name>X0YWY2_9ZZZZ</name>
<proteinExistence type="predicted"/>
<feature type="transmembrane region" description="Helical" evidence="1">
    <location>
        <begin position="137"/>
        <end position="163"/>
    </location>
</feature>
<dbReference type="AlphaFoldDB" id="X0YWY2"/>
<dbReference type="PANTHER" id="PTHR39165:SF1">
    <property type="entry name" value="DUF456 DOMAIN-CONTAINING PROTEIN"/>
    <property type="match status" value="1"/>
</dbReference>
<dbReference type="EMBL" id="BART01000004">
    <property type="protein sequence ID" value="GAG60735.1"/>
    <property type="molecule type" value="Genomic_DNA"/>
</dbReference>
<keyword evidence="1" id="KW-1133">Transmembrane helix</keyword>
<feature type="transmembrane region" description="Helical" evidence="1">
    <location>
        <begin position="7"/>
        <end position="29"/>
    </location>
</feature>
<feature type="transmembrane region" description="Helical" evidence="1">
    <location>
        <begin position="88"/>
        <end position="117"/>
    </location>
</feature>
<comment type="caution">
    <text evidence="2">The sequence shown here is derived from an EMBL/GenBank/DDBJ whole genome shotgun (WGS) entry which is preliminary data.</text>
</comment>
<sequence length="165" mass="17719">MLSLMEYGLILLGIICTVIGVIGCIFPAIPGPPVSYAALILLQFAKEEPVFSKSFLVRFAVLTVIVSLIDYFLPLLGAKLYGTTKYGIWGAIIGMIAGIIFFPPFGMILGIFIGAIVGELIAGKENSMALKAGLVTFIGSITAAFIKLSLSLVMAFYFFIYLFKG</sequence>
<protein>
    <recommendedName>
        <fullName evidence="3">DUF456 domain-containing protein</fullName>
    </recommendedName>
</protein>
<evidence type="ECO:0000313" key="2">
    <source>
        <dbReference type="EMBL" id="GAG60735.1"/>
    </source>
</evidence>
<dbReference type="PANTHER" id="PTHR39165">
    <property type="entry name" value="IG HYPOTHETICAL 17883"/>
    <property type="match status" value="1"/>
</dbReference>
<dbReference type="InterPro" id="IPR007403">
    <property type="entry name" value="DUF456"/>
</dbReference>
<gene>
    <name evidence="2" type="ORF">S01H4_00046</name>
</gene>
<evidence type="ECO:0008006" key="3">
    <source>
        <dbReference type="Google" id="ProtNLM"/>
    </source>
</evidence>
<dbReference type="Pfam" id="PF04306">
    <property type="entry name" value="DUF456"/>
    <property type="match status" value="1"/>
</dbReference>
<accession>X0YWY2</accession>
<keyword evidence="1" id="KW-0472">Membrane</keyword>
<organism evidence="2">
    <name type="scientific">marine sediment metagenome</name>
    <dbReference type="NCBI Taxonomy" id="412755"/>
    <lineage>
        <taxon>unclassified sequences</taxon>
        <taxon>metagenomes</taxon>
        <taxon>ecological metagenomes</taxon>
    </lineage>
</organism>
<keyword evidence="1" id="KW-0812">Transmembrane</keyword>